<dbReference type="InterPro" id="IPR011011">
    <property type="entry name" value="Znf_FYVE_PHD"/>
</dbReference>
<evidence type="ECO:0000256" key="4">
    <source>
        <dbReference type="PROSITE-ProRule" id="PRU00091"/>
    </source>
</evidence>
<sequence length="394" mass="44569">MLRGKSHSIASGVREEPRRQPPTSRTKSVVLVDDRISVAYDRPTRSSAAPPVIHERSSLLSAAEKSTCYRYIQSRQHAALDFASKDGSVARALVKNKLGVDVYASPLHWEDVRATVRVNGTVKDIMKLLCSPTSDEFLANQRTIMGDHVVDAKVLDLIRSEGNFFHCGLKWMAVKGMIDHPQTFDFVSLDYTDVSRMDDDAWMGYRVVESIRLGVCPPKPEFTRASVRCEAYLVMETSTPHVVEVTYAAHIDWKAPGTSRPKLQAFHDHVIDRLINIRTAAENMRLAKLAIIGTEKWVRDTDRTECSVCTDTFRLMLRRHHCRMCGEVICRKCNTKVHVPTGLNDTKTCRVRVCFYCLMKSRETETDLLAPLNPREARLNGLVEATFLCPEMDD</sequence>
<dbReference type="Pfam" id="PF01363">
    <property type="entry name" value="FYVE"/>
    <property type="match status" value="1"/>
</dbReference>
<keyword evidence="3" id="KW-0862">Zinc</keyword>
<dbReference type="InterPro" id="IPR000306">
    <property type="entry name" value="Znf_FYVE"/>
</dbReference>
<dbReference type="KEGG" id="spar:SPRG_10296"/>
<dbReference type="SUPFAM" id="SSF57903">
    <property type="entry name" value="FYVE/PHD zinc finger"/>
    <property type="match status" value="1"/>
</dbReference>
<dbReference type="OrthoDB" id="63070at2759"/>
<dbReference type="GeneID" id="24132415"/>
<dbReference type="InterPro" id="IPR052727">
    <property type="entry name" value="Rab4/Rab5_effector"/>
</dbReference>
<evidence type="ECO:0000256" key="1">
    <source>
        <dbReference type="ARBA" id="ARBA00022723"/>
    </source>
</evidence>
<evidence type="ECO:0000259" key="6">
    <source>
        <dbReference type="PROSITE" id="PS50178"/>
    </source>
</evidence>
<dbReference type="InterPro" id="IPR023393">
    <property type="entry name" value="START-like_dom_sf"/>
</dbReference>
<dbReference type="CDD" id="cd15737">
    <property type="entry name" value="FYVE2_Vac1p_like"/>
    <property type="match status" value="1"/>
</dbReference>
<dbReference type="RefSeq" id="XP_012204746.1">
    <property type="nucleotide sequence ID" value="XM_012349356.1"/>
</dbReference>
<dbReference type="SUPFAM" id="SSF55961">
    <property type="entry name" value="Bet v1-like"/>
    <property type="match status" value="1"/>
</dbReference>
<dbReference type="PANTHER" id="PTHR13510:SF44">
    <property type="entry name" value="RABENOSYN-5"/>
    <property type="match status" value="1"/>
</dbReference>
<keyword evidence="2 4" id="KW-0863">Zinc-finger</keyword>
<feature type="region of interest" description="Disordered" evidence="5">
    <location>
        <begin position="1"/>
        <end position="27"/>
    </location>
</feature>
<dbReference type="OMA" id="DRTECSV"/>
<dbReference type="InterPro" id="IPR013083">
    <property type="entry name" value="Znf_RING/FYVE/PHD"/>
</dbReference>
<proteinExistence type="predicted"/>
<keyword evidence="1" id="KW-0479">Metal-binding</keyword>
<reference evidence="7 8" key="1">
    <citation type="journal article" date="2013" name="PLoS Genet.">
        <title>Distinctive expansion of potential virulence genes in the genome of the oomycete fish pathogen Saprolegnia parasitica.</title>
        <authorList>
            <person name="Jiang R.H."/>
            <person name="de Bruijn I."/>
            <person name="Haas B.J."/>
            <person name="Belmonte R."/>
            <person name="Lobach L."/>
            <person name="Christie J."/>
            <person name="van den Ackerveken G."/>
            <person name="Bottin A."/>
            <person name="Bulone V."/>
            <person name="Diaz-Moreno S.M."/>
            <person name="Dumas B."/>
            <person name="Fan L."/>
            <person name="Gaulin E."/>
            <person name="Govers F."/>
            <person name="Grenville-Briggs L.J."/>
            <person name="Horner N.R."/>
            <person name="Levin J.Z."/>
            <person name="Mammella M."/>
            <person name="Meijer H.J."/>
            <person name="Morris P."/>
            <person name="Nusbaum C."/>
            <person name="Oome S."/>
            <person name="Phillips A.J."/>
            <person name="van Rooyen D."/>
            <person name="Rzeszutek E."/>
            <person name="Saraiva M."/>
            <person name="Secombes C.J."/>
            <person name="Seidl M.F."/>
            <person name="Snel B."/>
            <person name="Stassen J.H."/>
            <person name="Sykes S."/>
            <person name="Tripathy S."/>
            <person name="van den Berg H."/>
            <person name="Vega-Arreguin J.C."/>
            <person name="Wawra S."/>
            <person name="Young S.K."/>
            <person name="Zeng Q."/>
            <person name="Dieguez-Uribeondo J."/>
            <person name="Russ C."/>
            <person name="Tyler B.M."/>
            <person name="van West P."/>
        </authorList>
    </citation>
    <scope>NUCLEOTIDE SEQUENCE [LARGE SCALE GENOMIC DNA]</scope>
    <source>
        <strain evidence="7 8">CBS 223.65</strain>
    </source>
</reference>
<evidence type="ECO:0000256" key="3">
    <source>
        <dbReference type="ARBA" id="ARBA00022833"/>
    </source>
</evidence>
<dbReference type="VEuPathDB" id="FungiDB:SPRG_10296"/>
<dbReference type="AlphaFoldDB" id="A0A067C5Q3"/>
<dbReference type="SMART" id="SM00064">
    <property type="entry name" value="FYVE"/>
    <property type="match status" value="1"/>
</dbReference>
<dbReference type="InterPro" id="IPR017455">
    <property type="entry name" value="Znf_FYVE-rel"/>
</dbReference>
<dbReference type="Gene3D" id="3.30.530.20">
    <property type="match status" value="1"/>
</dbReference>
<dbReference type="Proteomes" id="UP000030745">
    <property type="component" value="Unassembled WGS sequence"/>
</dbReference>
<organism evidence="7 8">
    <name type="scientific">Saprolegnia parasitica (strain CBS 223.65)</name>
    <dbReference type="NCBI Taxonomy" id="695850"/>
    <lineage>
        <taxon>Eukaryota</taxon>
        <taxon>Sar</taxon>
        <taxon>Stramenopiles</taxon>
        <taxon>Oomycota</taxon>
        <taxon>Saprolegniomycetes</taxon>
        <taxon>Saprolegniales</taxon>
        <taxon>Saprolegniaceae</taxon>
        <taxon>Saprolegnia</taxon>
    </lineage>
</organism>
<dbReference type="EMBL" id="KK583241">
    <property type="protein sequence ID" value="KDO24480.1"/>
    <property type="molecule type" value="Genomic_DNA"/>
</dbReference>
<feature type="domain" description="FYVE-type" evidence="6">
    <location>
        <begin position="300"/>
        <end position="362"/>
    </location>
</feature>
<evidence type="ECO:0000313" key="8">
    <source>
        <dbReference type="Proteomes" id="UP000030745"/>
    </source>
</evidence>
<dbReference type="PANTHER" id="PTHR13510">
    <property type="entry name" value="FYVE-FINGER-CONTAINING RAB5 EFFECTOR PROTEIN RABENOSYN-5-RELATED"/>
    <property type="match status" value="1"/>
</dbReference>
<keyword evidence="8" id="KW-1185">Reference proteome</keyword>
<accession>A0A067C5Q3</accession>
<evidence type="ECO:0000313" key="7">
    <source>
        <dbReference type="EMBL" id="KDO24480.1"/>
    </source>
</evidence>
<dbReference type="GO" id="GO:0008270">
    <property type="term" value="F:zinc ion binding"/>
    <property type="evidence" value="ECO:0007669"/>
    <property type="project" value="UniProtKB-KW"/>
</dbReference>
<name>A0A067C5Q3_SAPPC</name>
<evidence type="ECO:0000256" key="5">
    <source>
        <dbReference type="SAM" id="MobiDB-lite"/>
    </source>
</evidence>
<dbReference type="STRING" id="695850.A0A067C5Q3"/>
<gene>
    <name evidence="7" type="ORF">SPRG_10296</name>
</gene>
<evidence type="ECO:0000256" key="2">
    <source>
        <dbReference type="ARBA" id="ARBA00022771"/>
    </source>
</evidence>
<protein>
    <recommendedName>
        <fullName evidence="6">FYVE-type domain-containing protein</fullName>
    </recommendedName>
</protein>
<dbReference type="Gene3D" id="3.30.40.10">
    <property type="entry name" value="Zinc/RING finger domain, C3HC4 (zinc finger)"/>
    <property type="match status" value="1"/>
</dbReference>
<dbReference type="PROSITE" id="PS50178">
    <property type="entry name" value="ZF_FYVE"/>
    <property type="match status" value="1"/>
</dbReference>